<dbReference type="Pfam" id="PF01761">
    <property type="entry name" value="DHQ_synthase"/>
    <property type="match status" value="1"/>
</dbReference>
<dbReference type="Gene3D" id="1.20.1090.10">
    <property type="entry name" value="Dehydroquinate synthase-like - alpha domain"/>
    <property type="match status" value="1"/>
</dbReference>
<dbReference type="CDD" id="cd08195">
    <property type="entry name" value="DHQS"/>
    <property type="match status" value="1"/>
</dbReference>
<evidence type="ECO:0000259" key="6">
    <source>
        <dbReference type="Pfam" id="PF24621"/>
    </source>
</evidence>
<evidence type="ECO:0000256" key="2">
    <source>
        <dbReference type="ARBA" id="ARBA00001941"/>
    </source>
</evidence>
<dbReference type="Gene3D" id="3.40.50.1970">
    <property type="match status" value="1"/>
</dbReference>
<dbReference type="OrthoDB" id="9806583at2"/>
<dbReference type="InParanoid" id="A0A5Q0BGR5"/>
<dbReference type="EMBL" id="CP044205">
    <property type="protein sequence ID" value="QFY41367.1"/>
    <property type="molecule type" value="Genomic_DNA"/>
</dbReference>
<reference evidence="7 8" key="1">
    <citation type="submission" date="2019-09" db="EMBL/GenBank/DDBJ databases">
        <title>Ecophysiology of the spiral-shaped methanotroph Methylospira mobilis as revealed by the complete genome sequence.</title>
        <authorList>
            <person name="Oshkin I.Y."/>
            <person name="Dedysh S.N."/>
            <person name="Miroshnikov K."/>
            <person name="Danilova O.V."/>
            <person name="Hakobyan A."/>
            <person name="Liesack W."/>
        </authorList>
    </citation>
    <scope>NUCLEOTIDE SEQUENCE [LARGE SCALE GENOMIC DNA]</scope>
    <source>
        <strain evidence="7 8">Shm1</strain>
    </source>
</reference>
<comment type="cofactor">
    <cofactor evidence="1">
        <name>NAD(+)</name>
        <dbReference type="ChEBI" id="CHEBI:57540"/>
    </cofactor>
</comment>
<evidence type="ECO:0000256" key="1">
    <source>
        <dbReference type="ARBA" id="ARBA00001911"/>
    </source>
</evidence>
<organism evidence="7 8">
    <name type="scientific">Candidatus Methylospira mobilis</name>
    <dbReference type="NCBI Taxonomy" id="1808979"/>
    <lineage>
        <taxon>Bacteria</taxon>
        <taxon>Pseudomonadati</taxon>
        <taxon>Pseudomonadota</taxon>
        <taxon>Gammaproteobacteria</taxon>
        <taxon>Methylococcales</taxon>
        <taxon>Methylococcaceae</taxon>
        <taxon>Candidatus Methylospira</taxon>
    </lineage>
</organism>
<proteinExistence type="predicted"/>
<feature type="domain" description="3-dehydroquinate synthase N-terminal" evidence="5">
    <location>
        <begin position="82"/>
        <end position="193"/>
    </location>
</feature>
<dbReference type="InterPro" id="IPR056179">
    <property type="entry name" value="DHQS_C"/>
</dbReference>
<evidence type="ECO:0000313" key="8">
    <source>
        <dbReference type="Proteomes" id="UP000325755"/>
    </source>
</evidence>
<dbReference type="InterPro" id="IPR050071">
    <property type="entry name" value="Dehydroquinate_synthase"/>
</dbReference>
<evidence type="ECO:0000256" key="4">
    <source>
        <dbReference type="ARBA" id="ARBA00023027"/>
    </source>
</evidence>
<comment type="cofactor">
    <cofactor evidence="2">
        <name>Co(2+)</name>
        <dbReference type="ChEBI" id="CHEBI:48828"/>
    </cofactor>
</comment>
<dbReference type="PANTHER" id="PTHR43622:SF1">
    <property type="entry name" value="3-DEHYDROQUINATE SYNTHASE"/>
    <property type="match status" value="1"/>
</dbReference>
<name>A0A5Q0BGR5_9GAMM</name>
<feature type="domain" description="3-dehydroquinate synthase C-terminal" evidence="6">
    <location>
        <begin position="196"/>
        <end position="315"/>
    </location>
</feature>
<evidence type="ECO:0000259" key="5">
    <source>
        <dbReference type="Pfam" id="PF01761"/>
    </source>
</evidence>
<dbReference type="GO" id="GO:0003856">
    <property type="term" value="F:3-dehydroquinate synthase activity"/>
    <property type="evidence" value="ECO:0007669"/>
    <property type="project" value="TreeGrafter"/>
</dbReference>
<dbReference type="PANTHER" id="PTHR43622">
    <property type="entry name" value="3-DEHYDROQUINATE SYNTHASE"/>
    <property type="match status" value="1"/>
</dbReference>
<dbReference type="Pfam" id="PF24621">
    <property type="entry name" value="DHQS_C"/>
    <property type="match status" value="1"/>
</dbReference>
<accession>A0A5Q0BGR5</accession>
<gene>
    <name evidence="7" type="ORF">F6R98_00960</name>
</gene>
<protein>
    <submittedName>
        <fullName evidence="7">3-dehydroquinate synthase</fullName>
    </submittedName>
</protein>
<dbReference type="GO" id="GO:0046872">
    <property type="term" value="F:metal ion binding"/>
    <property type="evidence" value="ECO:0007669"/>
    <property type="project" value="UniProtKB-KW"/>
</dbReference>
<keyword evidence="4" id="KW-0520">NAD</keyword>
<evidence type="ECO:0000313" key="7">
    <source>
        <dbReference type="EMBL" id="QFY41367.1"/>
    </source>
</evidence>
<dbReference type="Proteomes" id="UP000325755">
    <property type="component" value="Chromosome"/>
</dbReference>
<dbReference type="InterPro" id="IPR030960">
    <property type="entry name" value="DHQS/DOIS_N"/>
</dbReference>
<keyword evidence="8" id="KW-1185">Reference proteome</keyword>
<keyword evidence="3" id="KW-0479">Metal-binding</keyword>
<dbReference type="AlphaFoldDB" id="A0A5Q0BGR5"/>
<dbReference type="KEGG" id="mmob:F6R98_00960"/>
<sequence>MCAIWSAFCVPEIIPGLPGNSLQQTEGFLMRDSFEVSSSSGNYAIVSGAGLLADIVEKNPDAVFIVDGKLVRHIPSHISRVVVIEAVEANKSLEAMSNIILQLRNYGVNRDSHLVAVGGGVIQDIATFAASIYMRGITWTYMPTTLLGMADSCIGGKSSINVLGYKNLVGNFYPPEQVLIDLDFVGSLDEEQIVGGLYEAVKICYARGYKAFQEYLSDAPALPISSFGAQRVVMRALRAKKWFIENDEFDQKERLLLNFGHTFGHALEAGTGFGVSHGIAVGIGMLIAIEYADRRLWLSPQGVDATRQLTNYVRTLLGEGENCAVNGPEQIDLVLVLEKFNNDKKHRSDSYRMVVPRGDGALELVSEPRTEAVRMDITAVYRNVLKSIGWDVRYQAYREANTNPPLPPGEAG</sequence>
<evidence type="ECO:0000256" key="3">
    <source>
        <dbReference type="ARBA" id="ARBA00022723"/>
    </source>
</evidence>
<dbReference type="SUPFAM" id="SSF56796">
    <property type="entry name" value="Dehydroquinate synthase-like"/>
    <property type="match status" value="1"/>
</dbReference>